<dbReference type="SUPFAM" id="SSF53335">
    <property type="entry name" value="S-adenosyl-L-methionine-dependent methyltransferases"/>
    <property type="match status" value="1"/>
</dbReference>
<dbReference type="CDD" id="cd02440">
    <property type="entry name" value="AdoMet_MTases"/>
    <property type="match status" value="1"/>
</dbReference>
<sequence length="204" mass="22071">MSDPRDRFSEMYAAAERGGAAVPWDHEGPHSHLRHWLERRPVDGAGKSAVVVGCGYGRDAAHLASLGFRTTGFDFVPEAVAEARRRHGDTGIDLRVADLLALPAEWLRAFDLVFESLTIQSIPPDRRADATAAVASLVAPGGTLVVVASALDEGEVKGPPWPLYRADIDRFTEHGLEPVSIDRVGPPDRFATDPWLAEFRAAVG</sequence>
<feature type="domain" description="Methyltransferase" evidence="4">
    <location>
        <begin position="52"/>
        <end position="142"/>
    </location>
</feature>
<evidence type="ECO:0000256" key="3">
    <source>
        <dbReference type="ARBA" id="ARBA00022691"/>
    </source>
</evidence>
<dbReference type="Proteomes" id="UP000569914">
    <property type="component" value="Unassembled WGS sequence"/>
</dbReference>
<gene>
    <name evidence="5" type="ORF">BKA15_000575</name>
</gene>
<keyword evidence="3" id="KW-0949">S-adenosyl-L-methionine</keyword>
<evidence type="ECO:0000256" key="1">
    <source>
        <dbReference type="ARBA" id="ARBA00022603"/>
    </source>
</evidence>
<dbReference type="InterPro" id="IPR041698">
    <property type="entry name" value="Methyltransf_25"/>
</dbReference>
<dbReference type="EMBL" id="JACCBU010000001">
    <property type="protein sequence ID" value="NYE69246.1"/>
    <property type="molecule type" value="Genomic_DNA"/>
</dbReference>
<dbReference type="Gene3D" id="3.40.50.150">
    <property type="entry name" value="Vaccinia Virus protein VP39"/>
    <property type="match status" value="1"/>
</dbReference>
<dbReference type="RefSeq" id="WP_218871032.1">
    <property type="nucleotide sequence ID" value="NZ_JACCBU010000001.1"/>
</dbReference>
<evidence type="ECO:0000313" key="5">
    <source>
        <dbReference type="EMBL" id="NYE69246.1"/>
    </source>
</evidence>
<dbReference type="PROSITE" id="PS51585">
    <property type="entry name" value="SAM_MT_TPMT"/>
    <property type="match status" value="1"/>
</dbReference>
<dbReference type="PANTHER" id="PTHR10259:SF11">
    <property type="entry name" value="THIOPURINE S-METHYLTRANSFERASE"/>
    <property type="match status" value="1"/>
</dbReference>
<proteinExistence type="predicted"/>
<dbReference type="InterPro" id="IPR029063">
    <property type="entry name" value="SAM-dependent_MTases_sf"/>
</dbReference>
<dbReference type="PANTHER" id="PTHR10259">
    <property type="entry name" value="THIOPURINE S-METHYLTRANSFERASE"/>
    <property type="match status" value="1"/>
</dbReference>
<dbReference type="GO" id="GO:0008119">
    <property type="term" value="F:thiopurine S-methyltransferase activity"/>
    <property type="evidence" value="ECO:0007669"/>
    <property type="project" value="TreeGrafter"/>
</dbReference>
<keyword evidence="1 5" id="KW-0489">Methyltransferase</keyword>
<name>A0A7Y9I3D9_9ACTN</name>
<dbReference type="Pfam" id="PF13649">
    <property type="entry name" value="Methyltransf_25"/>
    <property type="match status" value="1"/>
</dbReference>
<evidence type="ECO:0000256" key="2">
    <source>
        <dbReference type="ARBA" id="ARBA00022679"/>
    </source>
</evidence>
<keyword evidence="2 5" id="KW-0808">Transferase</keyword>
<dbReference type="InterPro" id="IPR008854">
    <property type="entry name" value="TPMT"/>
</dbReference>
<accession>A0A7Y9I3D9</accession>
<keyword evidence="6" id="KW-1185">Reference proteome</keyword>
<dbReference type="AlphaFoldDB" id="A0A7Y9I3D9"/>
<comment type="caution">
    <text evidence="5">The sequence shown here is derived from an EMBL/GenBank/DDBJ whole genome shotgun (WGS) entry which is preliminary data.</text>
</comment>
<reference evidence="5 6" key="1">
    <citation type="submission" date="2020-07" db="EMBL/GenBank/DDBJ databases">
        <title>Sequencing the genomes of 1000 actinobacteria strains.</title>
        <authorList>
            <person name="Klenk H.-P."/>
        </authorList>
    </citation>
    <scope>NUCLEOTIDE SEQUENCE [LARGE SCALE GENOMIC DNA]</scope>
    <source>
        <strain evidence="5 6">DSM 22083</strain>
    </source>
</reference>
<dbReference type="GO" id="GO:0032259">
    <property type="term" value="P:methylation"/>
    <property type="evidence" value="ECO:0007669"/>
    <property type="project" value="UniProtKB-KW"/>
</dbReference>
<evidence type="ECO:0000313" key="6">
    <source>
        <dbReference type="Proteomes" id="UP000569914"/>
    </source>
</evidence>
<organism evidence="5 6">
    <name type="scientific">Microlunatus parietis</name>
    <dbReference type="NCBI Taxonomy" id="682979"/>
    <lineage>
        <taxon>Bacteria</taxon>
        <taxon>Bacillati</taxon>
        <taxon>Actinomycetota</taxon>
        <taxon>Actinomycetes</taxon>
        <taxon>Propionibacteriales</taxon>
        <taxon>Propionibacteriaceae</taxon>
        <taxon>Microlunatus</taxon>
    </lineage>
</organism>
<evidence type="ECO:0000259" key="4">
    <source>
        <dbReference type="Pfam" id="PF13649"/>
    </source>
</evidence>
<protein>
    <submittedName>
        <fullName evidence="5">SAM-dependent methyltransferase</fullName>
    </submittedName>
</protein>